<evidence type="ECO:0000313" key="4">
    <source>
        <dbReference type="EMBL" id="OSH00982.1"/>
    </source>
</evidence>
<dbReference type="PANTHER" id="PTHR30523:SF6">
    <property type="entry name" value="PHOSPHOENOLPYRUVATE CARBOXYLASE"/>
    <property type="match status" value="1"/>
</dbReference>
<dbReference type="GO" id="GO:0005829">
    <property type="term" value="C:cytosol"/>
    <property type="evidence" value="ECO:0007669"/>
    <property type="project" value="TreeGrafter"/>
</dbReference>
<dbReference type="PANTHER" id="PTHR30523">
    <property type="entry name" value="PHOSPHOENOLPYRUVATE CARBOXYLASE"/>
    <property type="match status" value="1"/>
</dbReference>
<evidence type="ECO:0000256" key="2">
    <source>
        <dbReference type="ARBA" id="ARBA00022419"/>
    </source>
</evidence>
<dbReference type="Pfam" id="PF00311">
    <property type="entry name" value="PEPcase"/>
    <property type="match status" value="1"/>
</dbReference>
<dbReference type="AlphaFoldDB" id="A0A0G9MCU2"/>
<dbReference type="GO" id="GO:0008964">
    <property type="term" value="F:phosphoenolpyruvate carboxylase activity"/>
    <property type="evidence" value="ECO:0007669"/>
    <property type="project" value="InterPro"/>
</dbReference>
<comment type="function">
    <text evidence="1">Forms oxaloacetate, a four-carbon dicarboxylic acid source for the tricarboxylic acid cycle.</text>
</comment>
<comment type="caution">
    <text evidence="4">The sequence shown here is derived from an EMBL/GenBank/DDBJ whole genome shotgun (WGS) entry which is preliminary data.</text>
</comment>
<accession>A0A0G9MCU2</accession>
<dbReference type="Proteomes" id="UP000886943">
    <property type="component" value="Unassembled WGS sequence"/>
</dbReference>
<evidence type="ECO:0000256" key="1">
    <source>
        <dbReference type="ARBA" id="ARBA00003670"/>
    </source>
</evidence>
<keyword evidence="4" id="KW-0670">Pyruvate</keyword>
<organism evidence="4 5">
    <name type="scientific">Bifidobacterium adolescentis</name>
    <dbReference type="NCBI Taxonomy" id="1680"/>
    <lineage>
        <taxon>Bacteria</taxon>
        <taxon>Bacillati</taxon>
        <taxon>Actinomycetota</taxon>
        <taxon>Actinomycetes</taxon>
        <taxon>Bifidobacteriales</taxon>
        <taxon>Bifidobacteriaceae</taxon>
        <taxon>Bifidobacterium</taxon>
    </lineage>
</organism>
<evidence type="ECO:0000313" key="3">
    <source>
        <dbReference type="EMBL" id="GJD13893.1"/>
    </source>
</evidence>
<reference evidence="4 5" key="1">
    <citation type="journal article" date="2016" name="Sci. Rep.">
        <title>Evaluation of genetic diversity among strains of the human gut commensal Bifidobacterium adolescentis.</title>
        <authorList>
            <person name="Duranti S."/>
            <person name="Milani C."/>
            <person name="Lugli G.A."/>
            <person name="Mancabelli L."/>
            <person name="Turroni F."/>
            <person name="Ferrario C."/>
            <person name="Mangifesta M."/>
            <person name="Viappiani A."/>
            <person name="Sanchez B."/>
            <person name="Margolles A."/>
            <person name="van Sinderen D."/>
            <person name="Ventura M."/>
        </authorList>
    </citation>
    <scope>NUCLEOTIDE SEQUENCE [LARGE SCALE GENOMIC DNA]</scope>
    <source>
        <strain evidence="4 5">AL46-7</strain>
    </source>
</reference>
<proteinExistence type="predicted"/>
<evidence type="ECO:0000313" key="5">
    <source>
        <dbReference type="Proteomes" id="UP000193208"/>
    </source>
</evidence>
<dbReference type="InterPro" id="IPR021135">
    <property type="entry name" value="PEP_COase"/>
</dbReference>
<gene>
    <name evidence="4" type="ORF">AL0467_0035</name>
    <name evidence="3" type="ORF">BIFAD42_08770</name>
</gene>
<protein>
    <recommendedName>
        <fullName evidence="2">Phosphoenolpyruvate carboxylase</fullName>
    </recommendedName>
</protein>
<name>A0A0G9MCU2_BIFAD</name>
<dbReference type="SUPFAM" id="SSF51621">
    <property type="entry name" value="Phosphoenolpyruvate/pyruvate domain"/>
    <property type="match status" value="1"/>
</dbReference>
<dbReference type="Proteomes" id="UP000193208">
    <property type="component" value="Unassembled WGS sequence"/>
</dbReference>
<dbReference type="InterPro" id="IPR015813">
    <property type="entry name" value="Pyrv/PenolPyrv_kinase-like_dom"/>
</dbReference>
<dbReference type="GO" id="GO:0006099">
    <property type="term" value="P:tricarboxylic acid cycle"/>
    <property type="evidence" value="ECO:0007669"/>
    <property type="project" value="InterPro"/>
</dbReference>
<dbReference type="EMBL" id="BPPZ01000003">
    <property type="protein sequence ID" value="GJD13893.1"/>
    <property type="molecule type" value="Genomic_DNA"/>
</dbReference>
<dbReference type="EMBL" id="LNKI01000001">
    <property type="protein sequence ID" value="OSH00982.1"/>
    <property type="molecule type" value="Genomic_DNA"/>
</dbReference>
<sequence length="103" mass="11700">MYLALDDREDLPEKVLTEMKLTRKWVLAIVGDKWPLQHRHVLGRAVRIRSPYVDVLSLTQVLALKSLRKKVDKEELSHGKREGYTYLILCTVSGVAAGLQNTG</sequence>
<dbReference type="GO" id="GO:0015977">
    <property type="term" value="P:carbon fixation"/>
    <property type="evidence" value="ECO:0007669"/>
    <property type="project" value="InterPro"/>
</dbReference>
<reference evidence="3" key="2">
    <citation type="submission" date="2021-08" db="EMBL/GenBank/DDBJ databases">
        <title>Draft genome sequence of the GABA producer Bifidobacterium adolescentis 4-2, isolated from healthy human feces.</title>
        <authorList>
            <person name="Altaib H."/>
            <person name="Niwa R."/>
            <person name="Abe M."/>
            <person name="Suzuki T."/>
        </authorList>
    </citation>
    <scope>NUCLEOTIDE SEQUENCE</scope>
    <source>
        <strain evidence="3">4-2</strain>
    </source>
</reference>